<reference evidence="2 3" key="1">
    <citation type="submission" date="2023-07" db="EMBL/GenBank/DDBJ databases">
        <title>Description of novel actinomycetes strains, isolated from tidal flat sediment.</title>
        <authorList>
            <person name="Lu C."/>
        </authorList>
    </citation>
    <scope>NUCLEOTIDE SEQUENCE [LARGE SCALE GENOMIC DNA]</scope>
    <source>
        <strain evidence="2 3">SYSU T00b441</strain>
    </source>
</reference>
<accession>A0ABT9DAW5</accession>
<feature type="transmembrane region" description="Helical" evidence="1">
    <location>
        <begin position="188"/>
        <end position="208"/>
    </location>
</feature>
<feature type="transmembrane region" description="Helical" evidence="1">
    <location>
        <begin position="111"/>
        <end position="131"/>
    </location>
</feature>
<proteinExistence type="predicted"/>
<feature type="transmembrane region" description="Helical" evidence="1">
    <location>
        <begin position="220"/>
        <end position="243"/>
    </location>
</feature>
<evidence type="ECO:0000256" key="1">
    <source>
        <dbReference type="SAM" id="Phobius"/>
    </source>
</evidence>
<dbReference type="Proteomes" id="UP001232536">
    <property type="component" value="Unassembled WGS sequence"/>
</dbReference>
<dbReference type="EMBL" id="JAUQYP010000001">
    <property type="protein sequence ID" value="MDO8106436.1"/>
    <property type="molecule type" value="Genomic_DNA"/>
</dbReference>
<keyword evidence="1" id="KW-0812">Transmembrane</keyword>
<keyword evidence="3" id="KW-1185">Reference proteome</keyword>
<name>A0ABT9DAW5_9CELL</name>
<evidence type="ECO:0000313" key="2">
    <source>
        <dbReference type="EMBL" id="MDO8106436.1"/>
    </source>
</evidence>
<evidence type="ECO:0008006" key="4">
    <source>
        <dbReference type="Google" id="ProtNLM"/>
    </source>
</evidence>
<organism evidence="2 3">
    <name type="scientific">Actinotalea lenta</name>
    <dbReference type="NCBI Taxonomy" id="3064654"/>
    <lineage>
        <taxon>Bacteria</taxon>
        <taxon>Bacillati</taxon>
        <taxon>Actinomycetota</taxon>
        <taxon>Actinomycetes</taxon>
        <taxon>Micrococcales</taxon>
        <taxon>Cellulomonadaceae</taxon>
        <taxon>Actinotalea</taxon>
    </lineage>
</organism>
<feature type="transmembrane region" description="Helical" evidence="1">
    <location>
        <begin position="137"/>
        <end position="156"/>
    </location>
</feature>
<gene>
    <name evidence="2" type="ORF">Q6348_04420</name>
</gene>
<comment type="caution">
    <text evidence="2">The sequence shown here is derived from an EMBL/GenBank/DDBJ whole genome shotgun (WGS) entry which is preliminary data.</text>
</comment>
<feature type="transmembrane region" description="Helical" evidence="1">
    <location>
        <begin position="29"/>
        <end position="47"/>
    </location>
</feature>
<feature type="transmembrane region" description="Helical" evidence="1">
    <location>
        <begin position="163"/>
        <end position="182"/>
    </location>
</feature>
<dbReference type="RefSeq" id="WP_304600095.1">
    <property type="nucleotide sequence ID" value="NZ_JAUQYO010000001.1"/>
</dbReference>
<feature type="transmembrane region" description="Helical" evidence="1">
    <location>
        <begin position="78"/>
        <end position="99"/>
    </location>
</feature>
<keyword evidence="1" id="KW-0472">Membrane</keyword>
<keyword evidence="1" id="KW-1133">Transmembrane helix</keyword>
<sequence length="244" mass="23770">MHVTTRAVLTAAAAAAVAAAGVFGEPWLTAVSVLVALGFATGWPRLLRLPAPQGSAVVVALGGAGGVLAVSLTRGDPVLRGLPEVVALAVLLAFVNELVRTDGRRRLVESVAGGVSGVLIGSAAAGWPAALRTPADVGLVVTGALALFFAAAASAVPFGGWTAAGITVFAGALGGLGAGIVMAPVGPAAGTLLGLAVGLLVAVLHVLLDRVPALARRSASVAALLLPVSVSGILVYIVGRVLLG</sequence>
<evidence type="ECO:0000313" key="3">
    <source>
        <dbReference type="Proteomes" id="UP001232536"/>
    </source>
</evidence>
<protein>
    <recommendedName>
        <fullName evidence="4">Permease</fullName>
    </recommendedName>
</protein>
<feature type="transmembrane region" description="Helical" evidence="1">
    <location>
        <begin position="54"/>
        <end position="72"/>
    </location>
</feature>